<evidence type="ECO:0000256" key="5">
    <source>
        <dbReference type="SAM" id="MobiDB-lite"/>
    </source>
</evidence>
<dbReference type="AlphaFoldDB" id="A0A8T1NP21"/>
<feature type="compositionally biased region" description="Polar residues" evidence="5">
    <location>
        <begin position="587"/>
        <end position="597"/>
    </location>
</feature>
<organism evidence="9 10">
    <name type="scientific">Carya illinoinensis</name>
    <name type="common">Pecan</name>
    <dbReference type="NCBI Taxonomy" id="32201"/>
    <lineage>
        <taxon>Eukaryota</taxon>
        <taxon>Viridiplantae</taxon>
        <taxon>Streptophyta</taxon>
        <taxon>Embryophyta</taxon>
        <taxon>Tracheophyta</taxon>
        <taxon>Spermatophyta</taxon>
        <taxon>Magnoliopsida</taxon>
        <taxon>eudicotyledons</taxon>
        <taxon>Gunneridae</taxon>
        <taxon>Pentapetalae</taxon>
        <taxon>rosids</taxon>
        <taxon>fabids</taxon>
        <taxon>Fagales</taxon>
        <taxon>Juglandaceae</taxon>
        <taxon>Carya</taxon>
    </lineage>
</organism>
<keyword evidence="2 6" id="KW-0812">Transmembrane</keyword>
<evidence type="ECO:0000256" key="1">
    <source>
        <dbReference type="ARBA" id="ARBA00004141"/>
    </source>
</evidence>
<keyword evidence="10" id="KW-1185">Reference proteome</keyword>
<keyword evidence="4 6" id="KW-0472">Membrane</keyword>
<dbReference type="InterPro" id="IPR010658">
    <property type="entry name" value="Nodulin-like"/>
</dbReference>
<evidence type="ECO:0000313" key="9">
    <source>
        <dbReference type="EMBL" id="KAG6632125.1"/>
    </source>
</evidence>
<evidence type="ECO:0000256" key="2">
    <source>
        <dbReference type="ARBA" id="ARBA00022692"/>
    </source>
</evidence>
<proteinExistence type="predicted"/>
<evidence type="ECO:0000256" key="6">
    <source>
        <dbReference type="SAM" id="Phobius"/>
    </source>
</evidence>
<feature type="transmembrane region" description="Helical" evidence="6">
    <location>
        <begin position="407"/>
        <end position="425"/>
    </location>
</feature>
<reference evidence="9" key="1">
    <citation type="submission" date="2020-12" db="EMBL/GenBank/DDBJ databases">
        <title>WGS assembly of Carya illinoinensis cv. Pawnee.</title>
        <authorList>
            <person name="Platts A."/>
            <person name="Shu S."/>
            <person name="Wright S."/>
            <person name="Barry K."/>
            <person name="Edger P."/>
            <person name="Pires J.C."/>
            <person name="Schmutz J."/>
        </authorList>
    </citation>
    <scope>NUCLEOTIDE SEQUENCE</scope>
    <source>
        <tissue evidence="9">Leaf</tissue>
    </source>
</reference>
<feature type="transmembrane region" description="Helical" evidence="6">
    <location>
        <begin position="328"/>
        <end position="350"/>
    </location>
</feature>
<dbReference type="InterPro" id="IPR056555">
    <property type="entry name" value="NFD4_C"/>
</dbReference>
<comment type="subcellular location">
    <subcellularLocation>
        <location evidence="1">Membrane</location>
        <topology evidence="1">Multi-pass membrane protein</topology>
    </subcellularLocation>
</comment>
<accession>A0A8T1NP21</accession>
<dbReference type="Pfam" id="PF06813">
    <property type="entry name" value="Nodulin-like"/>
    <property type="match status" value="1"/>
</dbReference>
<keyword evidence="3 6" id="KW-1133">Transmembrane helix</keyword>
<feature type="transmembrane region" description="Helical" evidence="6">
    <location>
        <begin position="59"/>
        <end position="77"/>
    </location>
</feature>
<feature type="transmembrane region" description="Helical" evidence="6">
    <location>
        <begin position="151"/>
        <end position="172"/>
    </location>
</feature>
<feature type="transmembrane region" description="Helical" evidence="6">
    <location>
        <begin position="431"/>
        <end position="453"/>
    </location>
</feature>
<comment type="caution">
    <text evidence="9">The sequence shown here is derived from an EMBL/GenBank/DDBJ whole genome shotgun (WGS) entry which is preliminary data.</text>
</comment>
<evidence type="ECO:0000313" key="10">
    <source>
        <dbReference type="Proteomes" id="UP000811609"/>
    </source>
</evidence>
<feature type="region of interest" description="Disordered" evidence="5">
    <location>
        <begin position="578"/>
        <end position="597"/>
    </location>
</feature>
<dbReference type="EMBL" id="CM031821">
    <property type="protein sequence ID" value="KAG6632125.1"/>
    <property type="molecule type" value="Genomic_DNA"/>
</dbReference>
<sequence>MGGENGCFRFGARLVRGRWFMLFGAMLIMCGSGQTYIYSSYSKVLQTTLGYDEEEMNLITFYRDFAAYVAIFGGLVCEVAPPWVVLLIGAIFNFVGFIMTWVAVMHKIPRPAAWETGLYVAIGTTSPNFSNTIALVICVKNFPESRGVVLGLMKGMVGLTAAIVTQIYLGIFPNDPRGLILVTAVFPTLFYLAFMFTIRTVEAERQPNELRVFLKFFYLTIVLALFLMVVNLLEKYIDVTKNDHVISAAFVFILLLLPLSLVIKEEAVLSGLETHDRLNYRTRYEVSAIDEKPQASAAPHQEHNKPSSSVSCFANIFKKPERGEDHSILQAMFSVDMLYIFFITLCGYGTGLTAYDHFGRLGQALAKKERLVSSIVSLVSIWNYYGRVYSGFLSELLLLKWKVPRSIVSTIMLILQSIGLLLFAYPEIPGAYYVASVTLGFTLGAQVPINLAIISELFGLKYYATLLNFAQLYSPLALYLMNTKFTRVIYAKEAIKDVIAQGKDPALVKDPVCEGSHCFRLSFSILALISFIGALISLKFASRTREFYRGDLYKKFRTKNSRDEDTFRRFRGEKYQKFGEEQRKASETQMGQHCNKR</sequence>
<dbReference type="Proteomes" id="UP000811609">
    <property type="component" value="Chromosome 13"/>
</dbReference>
<feature type="domain" description="NFD4 C-terminal" evidence="8">
    <location>
        <begin position="338"/>
        <end position="548"/>
    </location>
</feature>
<evidence type="ECO:0000259" key="8">
    <source>
        <dbReference type="Pfam" id="PF23262"/>
    </source>
</evidence>
<feature type="domain" description="Nodulin-like" evidence="7">
    <location>
        <begin position="18"/>
        <end position="262"/>
    </location>
</feature>
<feature type="transmembrane region" description="Helical" evidence="6">
    <location>
        <begin position="370"/>
        <end position="386"/>
    </location>
</feature>
<dbReference type="Pfam" id="PF23262">
    <property type="entry name" value="NFD4_C"/>
    <property type="match status" value="1"/>
</dbReference>
<feature type="transmembrane region" description="Helical" evidence="6">
    <location>
        <begin position="178"/>
        <end position="201"/>
    </location>
</feature>
<dbReference type="PANTHER" id="PTHR21576">
    <property type="entry name" value="UNCHARACTERIZED NODULIN-LIKE PROTEIN"/>
    <property type="match status" value="1"/>
</dbReference>
<gene>
    <name evidence="9" type="ORF">CIPAW_13G137500</name>
</gene>
<evidence type="ECO:0008006" key="11">
    <source>
        <dbReference type="Google" id="ProtNLM"/>
    </source>
</evidence>
<name>A0A8T1NP21_CARIL</name>
<feature type="transmembrane region" description="Helical" evidence="6">
    <location>
        <begin position="19"/>
        <end position="39"/>
    </location>
</feature>
<evidence type="ECO:0000256" key="4">
    <source>
        <dbReference type="ARBA" id="ARBA00023136"/>
    </source>
</evidence>
<evidence type="ECO:0000256" key="3">
    <source>
        <dbReference type="ARBA" id="ARBA00022989"/>
    </source>
</evidence>
<dbReference type="GO" id="GO:0016020">
    <property type="term" value="C:membrane"/>
    <property type="evidence" value="ECO:0007669"/>
    <property type="project" value="UniProtKB-SubCell"/>
</dbReference>
<feature type="transmembrane region" description="Helical" evidence="6">
    <location>
        <begin position="84"/>
        <end position="104"/>
    </location>
</feature>
<feature type="transmembrane region" description="Helical" evidence="6">
    <location>
        <begin position="213"/>
        <end position="233"/>
    </location>
</feature>
<feature type="transmembrane region" description="Helical" evidence="6">
    <location>
        <begin position="245"/>
        <end position="263"/>
    </location>
</feature>
<protein>
    <recommendedName>
        <fullName evidence="11">Nodulin-like domain-containing protein</fullName>
    </recommendedName>
</protein>
<evidence type="ECO:0000259" key="7">
    <source>
        <dbReference type="Pfam" id="PF06813"/>
    </source>
</evidence>
<feature type="transmembrane region" description="Helical" evidence="6">
    <location>
        <begin position="521"/>
        <end position="541"/>
    </location>
</feature>
<dbReference type="PANTHER" id="PTHR21576:SF29">
    <property type="entry name" value="NODULIN-LIKE DOMAIN-CONTAINING PROTEIN"/>
    <property type="match status" value="1"/>
</dbReference>